<dbReference type="PANTHER" id="PTHR12489:SF16">
    <property type="entry name" value="LHFPL TETRASPAN SUBFAMILY MEMBER 6 PROTEIN-RELATED"/>
    <property type="match status" value="1"/>
</dbReference>
<dbReference type="OrthoDB" id="5873721at2759"/>
<dbReference type="EMBL" id="CABPRJ010002369">
    <property type="protein sequence ID" value="VVC43456.1"/>
    <property type="molecule type" value="Genomic_DNA"/>
</dbReference>
<keyword evidence="2 5" id="KW-0812">Transmembrane</keyword>
<name>A0A5E4NPV2_9HEMI</name>
<accession>A0A5E4NPV2</accession>
<evidence type="ECO:0000256" key="3">
    <source>
        <dbReference type="ARBA" id="ARBA00022989"/>
    </source>
</evidence>
<dbReference type="Proteomes" id="UP000325440">
    <property type="component" value="Unassembled WGS sequence"/>
</dbReference>
<evidence type="ECO:0000256" key="4">
    <source>
        <dbReference type="ARBA" id="ARBA00023136"/>
    </source>
</evidence>
<feature type="transmembrane region" description="Helical" evidence="5">
    <location>
        <begin position="148"/>
        <end position="169"/>
    </location>
</feature>
<feature type="transmembrane region" description="Helical" evidence="5">
    <location>
        <begin position="108"/>
        <end position="141"/>
    </location>
</feature>
<organism evidence="6 7">
    <name type="scientific">Cinara cedri</name>
    <dbReference type="NCBI Taxonomy" id="506608"/>
    <lineage>
        <taxon>Eukaryota</taxon>
        <taxon>Metazoa</taxon>
        <taxon>Ecdysozoa</taxon>
        <taxon>Arthropoda</taxon>
        <taxon>Hexapoda</taxon>
        <taxon>Insecta</taxon>
        <taxon>Pterygota</taxon>
        <taxon>Neoptera</taxon>
        <taxon>Paraneoptera</taxon>
        <taxon>Hemiptera</taxon>
        <taxon>Sternorrhyncha</taxon>
        <taxon>Aphidomorpha</taxon>
        <taxon>Aphidoidea</taxon>
        <taxon>Aphididae</taxon>
        <taxon>Lachninae</taxon>
        <taxon>Cinara</taxon>
    </lineage>
</organism>
<dbReference type="InterPro" id="IPR019372">
    <property type="entry name" value="LHFPL"/>
</dbReference>
<feature type="transmembrane region" description="Helical" evidence="5">
    <location>
        <begin position="196"/>
        <end position="216"/>
    </location>
</feature>
<keyword evidence="4 5" id="KW-0472">Membrane</keyword>
<keyword evidence="3 5" id="KW-1133">Transmembrane helix</keyword>
<keyword evidence="7" id="KW-1185">Reference proteome</keyword>
<dbReference type="AlphaFoldDB" id="A0A5E4NPV2"/>
<reference evidence="6 7" key="1">
    <citation type="submission" date="2019-08" db="EMBL/GenBank/DDBJ databases">
        <authorList>
            <person name="Alioto T."/>
            <person name="Alioto T."/>
            <person name="Gomez Garrido J."/>
        </authorList>
    </citation>
    <scope>NUCLEOTIDE SEQUENCE [LARGE SCALE GENOMIC DNA]</scope>
</reference>
<dbReference type="Pfam" id="PF10242">
    <property type="entry name" value="L_HMGIC_fpl"/>
    <property type="match status" value="1"/>
</dbReference>
<evidence type="ECO:0000256" key="1">
    <source>
        <dbReference type="ARBA" id="ARBA00004141"/>
    </source>
</evidence>
<evidence type="ECO:0000313" key="6">
    <source>
        <dbReference type="EMBL" id="VVC43456.1"/>
    </source>
</evidence>
<dbReference type="Gene3D" id="1.20.140.150">
    <property type="match status" value="1"/>
</dbReference>
<gene>
    <name evidence="6" type="ORF">CINCED_3A010280</name>
</gene>
<evidence type="ECO:0000256" key="5">
    <source>
        <dbReference type="SAM" id="Phobius"/>
    </source>
</evidence>
<sequence length="230" mass="24791">MSILNPTRRIRLPNWSGTRTGSVSPLDCSLEYSGMVCGNGRTSVTVVLDHTDKDVRCTEFGSGRLMGSTDAYFSSFRRCNYPKLMADGAVVLVNECGRYARFNDIPSVWWQISTVLVGGATAITVIVAVSAISACCVTHVIQKSTAKIAGYLQLLAAALVSSGGAIYPIGWDNREVKESCGNISGPYKLGTCQLSWSVYMLGSSVALLLLCFYLSFYSSRDSPGSSFRSI</sequence>
<comment type="subcellular location">
    <subcellularLocation>
        <location evidence="1">Membrane</location>
        <topology evidence="1">Multi-pass membrane protein</topology>
    </subcellularLocation>
</comment>
<dbReference type="GO" id="GO:0016020">
    <property type="term" value="C:membrane"/>
    <property type="evidence" value="ECO:0007669"/>
    <property type="project" value="UniProtKB-SubCell"/>
</dbReference>
<protein>
    <submittedName>
        <fullName evidence="6">Lipoma HMGIC fusion partner-like protein</fullName>
    </submittedName>
</protein>
<evidence type="ECO:0000256" key="2">
    <source>
        <dbReference type="ARBA" id="ARBA00022692"/>
    </source>
</evidence>
<proteinExistence type="predicted"/>
<evidence type="ECO:0000313" key="7">
    <source>
        <dbReference type="Proteomes" id="UP000325440"/>
    </source>
</evidence>
<dbReference type="PANTHER" id="PTHR12489">
    <property type="entry name" value="LIPOMA HMGIC FUSION PARTNER-LIKE PROTEIN"/>
    <property type="match status" value="1"/>
</dbReference>